<dbReference type="EMBL" id="CP157484">
    <property type="protein sequence ID" value="XBO39285.1"/>
    <property type="molecule type" value="Genomic_DNA"/>
</dbReference>
<evidence type="ECO:0000313" key="2">
    <source>
        <dbReference type="EMBL" id="XBO39285.1"/>
    </source>
</evidence>
<reference evidence="2" key="1">
    <citation type="submission" date="2024-05" db="EMBL/GenBank/DDBJ databases">
        <authorList>
            <person name="Kim S."/>
            <person name="Heo J."/>
            <person name="Choi H."/>
            <person name="Choi Y."/>
            <person name="Kwon S.-W."/>
            <person name="Kim Y."/>
        </authorList>
    </citation>
    <scope>NUCLEOTIDE SEQUENCE</scope>
    <source>
        <strain evidence="2">KACC 23698</strain>
    </source>
</reference>
<gene>
    <name evidence="2" type="ORF">ABEG18_00405</name>
</gene>
<name>A0AAU7JG27_9HYPH</name>
<organism evidence="2">
    <name type="scientific">Alsobacter sp. KACC 23698</name>
    <dbReference type="NCBI Taxonomy" id="3149229"/>
    <lineage>
        <taxon>Bacteria</taxon>
        <taxon>Pseudomonadati</taxon>
        <taxon>Pseudomonadota</taxon>
        <taxon>Alphaproteobacteria</taxon>
        <taxon>Hyphomicrobiales</taxon>
        <taxon>Alsobacteraceae</taxon>
        <taxon>Alsobacter</taxon>
    </lineage>
</organism>
<protein>
    <submittedName>
        <fullName evidence="2">Uncharacterized protein</fullName>
    </submittedName>
</protein>
<sequence>MANITQIQLRLLTASALERPPRTEGNIFLGLAGREFRVNDGRSAVERGDDHTYVYGDGASVLDPEFNDPRNPQLDTLNVYKFPTYIRFEPPSENSKWLLSVVEVTVRSPDADEIYIEIGPVGSGPIWLGQGCGKTVYLWPPEHLSKTTTSLPESAQREPLSRRPAADRPATSASVTGRKSG</sequence>
<feature type="compositionally biased region" description="Polar residues" evidence="1">
    <location>
        <begin position="171"/>
        <end position="181"/>
    </location>
</feature>
<dbReference type="AlphaFoldDB" id="A0AAU7JG27"/>
<accession>A0AAU7JG27</accession>
<proteinExistence type="predicted"/>
<evidence type="ECO:0000256" key="1">
    <source>
        <dbReference type="SAM" id="MobiDB-lite"/>
    </source>
</evidence>
<feature type="region of interest" description="Disordered" evidence="1">
    <location>
        <begin position="145"/>
        <end position="181"/>
    </location>
</feature>
<feature type="compositionally biased region" description="Basic and acidic residues" evidence="1">
    <location>
        <begin position="155"/>
        <end position="166"/>
    </location>
</feature>
<dbReference type="RefSeq" id="WP_406856126.1">
    <property type="nucleotide sequence ID" value="NZ_CP157484.1"/>
</dbReference>